<dbReference type="EMBL" id="CP095049">
    <property type="protein sequence ID" value="UOQ54771.1"/>
    <property type="molecule type" value="Genomic_DNA"/>
</dbReference>
<feature type="domain" description="HTH hxlR-type" evidence="4">
    <location>
        <begin position="4"/>
        <end position="111"/>
    </location>
</feature>
<evidence type="ECO:0000313" key="5">
    <source>
        <dbReference type="EMBL" id="UOQ54771.1"/>
    </source>
</evidence>
<evidence type="ECO:0000256" key="3">
    <source>
        <dbReference type="ARBA" id="ARBA00023163"/>
    </source>
</evidence>
<dbReference type="InterPro" id="IPR036390">
    <property type="entry name" value="WH_DNA-bd_sf"/>
</dbReference>
<dbReference type="Gene3D" id="1.10.10.10">
    <property type="entry name" value="Winged helix-like DNA-binding domain superfamily/Winged helix DNA-binding domain"/>
    <property type="match status" value="1"/>
</dbReference>
<name>A0ABY4FDL9_9BACT</name>
<dbReference type="RefSeq" id="WP_244722234.1">
    <property type="nucleotide sequence ID" value="NZ_CP095049.1"/>
</dbReference>
<evidence type="ECO:0000313" key="6">
    <source>
        <dbReference type="Proteomes" id="UP000831785"/>
    </source>
</evidence>
<keyword evidence="3" id="KW-0804">Transcription</keyword>
<keyword evidence="2" id="KW-0238">DNA-binding</keyword>
<reference evidence="5 6" key="1">
    <citation type="submission" date="2022-04" db="EMBL/GenBank/DDBJ databases">
        <title>Hymenobacter sp. isolated from the air.</title>
        <authorList>
            <person name="Won M."/>
            <person name="Lee C.-M."/>
            <person name="Woen H.-Y."/>
            <person name="Kwon S.-W."/>
        </authorList>
    </citation>
    <scope>NUCLEOTIDE SEQUENCE [LARGE SCALE GENOMIC DNA]</scope>
    <source>
        <strain evidence="6">5116 S-27</strain>
    </source>
</reference>
<proteinExistence type="predicted"/>
<evidence type="ECO:0000259" key="4">
    <source>
        <dbReference type="PROSITE" id="PS51118"/>
    </source>
</evidence>
<dbReference type="Pfam" id="PF01638">
    <property type="entry name" value="HxlR"/>
    <property type="match status" value="1"/>
</dbReference>
<evidence type="ECO:0000256" key="1">
    <source>
        <dbReference type="ARBA" id="ARBA00023015"/>
    </source>
</evidence>
<evidence type="ECO:0000256" key="2">
    <source>
        <dbReference type="ARBA" id="ARBA00023125"/>
    </source>
</evidence>
<dbReference type="PROSITE" id="PS51118">
    <property type="entry name" value="HTH_HXLR"/>
    <property type="match status" value="1"/>
</dbReference>
<organism evidence="5 6">
    <name type="scientific">Hymenobacter cellulosivorans</name>
    <dbReference type="NCBI Taxonomy" id="2932249"/>
    <lineage>
        <taxon>Bacteria</taxon>
        <taxon>Pseudomonadati</taxon>
        <taxon>Bacteroidota</taxon>
        <taxon>Cytophagia</taxon>
        <taxon>Cytophagales</taxon>
        <taxon>Hymenobacteraceae</taxon>
        <taxon>Hymenobacter</taxon>
    </lineage>
</organism>
<dbReference type="InterPro" id="IPR036388">
    <property type="entry name" value="WH-like_DNA-bd_sf"/>
</dbReference>
<keyword evidence="1" id="KW-0805">Transcription regulation</keyword>
<gene>
    <name evidence="5" type="ORF">MUN80_08425</name>
</gene>
<sequence length="128" mass="14501">MQSCPGNGPKSQYQAVRDTLDVVSGRWKLVILAALFVRPFRFRELSREIGITPRILTKELQDLEQHQLVTRTVLDTRPITVEYACTAHSRTLLPVVQAMSDWGYFHHEVIVGHKRPDDPARASEPAAP</sequence>
<dbReference type="Proteomes" id="UP000831785">
    <property type="component" value="Chromosome"/>
</dbReference>
<protein>
    <submittedName>
        <fullName evidence="5">Helix-turn-helix transcriptional regulator</fullName>
    </submittedName>
</protein>
<dbReference type="SUPFAM" id="SSF46785">
    <property type="entry name" value="Winged helix' DNA-binding domain"/>
    <property type="match status" value="1"/>
</dbReference>
<dbReference type="PANTHER" id="PTHR33204">
    <property type="entry name" value="TRANSCRIPTIONAL REGULATOR, MARR FAMILY"/>
    <property type="match status" value="1"/>
</dbReference>
<accession>A0ABY4FDL9</accession>
<keyword evidence="6" id="KW-1185">Reference proteome</keyword>
<dbReference type="InterPro" id="IPR002577">
    <property type="entry name" value="HTH_HxlR"/>
</dbReference>